<evidence type="ECO:0008006" key="4">
    <source>
        <dbReference type="Google" id="ProtNLM"/>
    </source>
</evidence>
<dbReference type="Proteomes" id="UP001501509">
    <property type="component" value="Unassembled WGS sequence"/>
</dbReference>
<feature type="transmembrane region" description="Helical" evidence="1">
    <location>
        <begin position="161"/>
        <end position="179"/>
    </location>
</feature>
<keyword evidence="3" id="KW-1185">Reference proteome</keyword>
<evidence type="ECO:0000313" key="2">
    <source>
        <dbReference type="EMBL" id="GAA2636582.1"/>
    </source>
</evidence>
<feature type="transmembrane region" description="Helical" evidence="1">
    <location>
        <begin position="261"/>
        <end position="279"/>
    </location>
</feature>
<feature type="transmembrane region" description="Helical" evidence="1">
    <location>
        <begin position="191"/>
        <end position="212"/>
    </location>
</feature>
<feature type="transmembrane region" description="Helical" evidence="1">
    <location>
        <begin position="234"/>
        <end position="254"/>
    </location>
</feature>
<name>A0ABN3QVS1_9ACTN</name>
<keyword evidence="1" id="KW-0472">Membrane</keyword>
<feature type="transmembrane region" description="Helical" evidence="1">
    <location>
        <begin position="135"/>
        <end position="155"/>
    </location>
</feature>
<accession>A0ABN3QVS1</accession>
<gene>
    <name evidence="2" type="ORF">GCM10010411_89780</name>
</gene>
<keyword evidence="1" id="KW-1133">Transmembrane helix</keyword>
<feature type="transmembrane region" description="Helical" evidence="1">
    <location>
        <begin position="62"/>
        <end position="89"/>
    </location>
</feature>
<feature type="transmembrane region" description="Helical" evidence="1">
    <location>
        <begin position="109"/>
        <end position="130"/>
    </location>
</feature>
<feature type="transmembrane region" description="Helical" evidence="1">
    <location>
        <begin position="299"/>
        <end position="318"/>
    </location>
</feature>
<dbReference type="EMBL" id="BAAATD010000021">
    <property type="protein sequence ID" value="GAA2636582.1"/>
    <property type="molecule type" value="Genomic_DNA"/>
</dbReference>
<sequence length="327" mass="34386">MSGSARLTKAILRLYPAERHAELASTMQDTLAGQSRAGAVRELADLTVQGLRERSGLTATSAVGAVVAAAAPFAAASAISISLVFLVFAERSWRHPYESPFAPPGPFDTLGPYAYALWLLVAVASCSGWARAARLLMVAAVVMTAALVPLARLTGWDSPPLIVLGVLVAFGVIALAAPPDPIGRPPLDGRVTVISMAFAALLSAPVLVYFNVDFGQIGGLLGPDRPLWYHGREAADAMGVWIPALLVVALIAAVACMRWNVLAPFAVVLLSVPWCAFAFSVGHDSYDHGATVPYMRATVPYMVLPTALALIAAVAALAHKTRRRAID</sequence>
<reference evidence="2 3" key="1">
    <citation type="journal article" date="2019" name="Int. J. Syst. Evol. Microbiol.">
        <title>The Global Catalogue of Microorganisms (GCM) 10K type strain sequencing project: providing services to taxonomists for standard genome sequencing and annotation.</title>
        <authorList>
            <consortium name="The Broad Institute Genomics Platform"/>
            <consortium name="The Broad Institute Genome Sequencing Center for Infectious Disease"/>
            <person name="Wu L."/>
            <person name="Ma J."/>
        </authorList>
    </citation>
    <scope>NUCLEOTIDE SEQUENCE [LARGE SCALE GENOMIC DNA]</scope>
    <source>
        <strain evidence="2 3">JCM 6833</strain>
    </source>
</reference>
<protein>
    <recommendedName>
        <fullName evidence="4">Integral membrane protein</fullName>
    </recommendedName>
</protein>
<comment type="caution">
    <text evidence="2">The sequence shown here is derived from an EMBL/GenBank/DDBJ whole genome shotgun (WGS) entry which is preliminary data.</text>
</comment>
<dbReference type="RefSeq" id="WP_344548813.1">
    <property type="nucleotide sequence ID" value="NZ_BAAATD010000021.1"/>
</dbReference>
<evidence type="ECO:0000256" key="1">
    <source>
        <dbReference type="SAM" id="Phobius"/>
    </source>
</evidence>
<organism evidence="2 3">
    <name type="scientific">Actinomadura fulvescens</name>
    <dbReference type="NCBI Taxonomy" id="46160"/>
    <lineage>
        <taxon>Bacteria</taxon>
        <taxon>Bacillati</taxon>
        <taxon>Actinomycetota</taxon>
        <taxon>Actinomycetes</taxon>
        <taxon>Streptosporangiales</taxon>
        <taxon>Thermomonosporaceae</taxon>
        <taxon>Actinomadura</taxon>
    </lineage>
</organism>
<keyword evidence="1" id="KW-0812">Transmembrane</keyword>
<proteinExistence type="predicted"/>
<evidence type="ECO:0000313" key="3">
    <source>
        <dbReference type="Proteomes" id="UP001501509"/>
    </source>
</evidence>